<comment type="caution">
    <text evidence="1">The sequence shown here is derived from an EMBL/GenBank/DDBJ whole genome shotgun (WGS) entry which is preliminary data.</text>
</comment>
<proteinExistence type="predicted"/>
<reference evidence="1" key="1">
    <citation type="submission" date="2021-03" db="EMBL/GenBank/DDBJ databases">
        <title>novel species isolated from a fishpond in China.</title>
        <authorList>
            <person name="Lu H."/>
            <person name="Cai Z."/>
        </authorList>
    </citation>
    <scope>NUCLEOTIDE SEQUENCE</scope>
    <source>
        <strain evidence="1">JCM 30855</strain>
    </source>
</reference>
<dbReference type="Proteomes" id="UP000664654">
    <property type="component" value="Unassembled WGS sequence"/>
</dbReference>
<evidence type="ECO:0000313" key="1">
    <source>
        <dbReference type="EMBL" id="MBN7824270.1"/>
    </source>
</evidence>
<organism evidence="1 2">
    <name type="scientific">Bowmanella dokdonensis</name>
    <dbReference type="NCBI Taxonomy" id="751969"/>
    <lineage>
        <taxon>Bacteria</taxon>
        <taxon>Pseudomonadati</taxon>
        <taxon>Pseudomonadota</taxon>
        <taxon>Gammaproteobacteria</taxon>
        <taxon>Alteromonadales</taxon>
        <taxon>Alteromonadaceae</taxon>
        <taxon>Bowmanella</taxon>
    </lineage>
</organism>
<gene>
    <name evidence="1" type="ORF">J0A66_03420</name>
</gene>
<protein>
    <submittedName>
        <fullName evidence="1">Uncharacterized protein</fullName>
    </submittedName>
</protein>
<accession>A0A939DKK2</accession>
<dbReference type="EMBL" id="JAFKCV010000002">
    <property type="protein sequence ID" value="MBN7824270.1"/>
    <property type="molecule type" value="Genomic_DNA"/>
</dbReference>
<evidence type="ECO:0000313" key="2">
    <source>
        <dbReference type="Proteomes" id="UP000664654"/>
    </source>
</evidence>
<keyword evidence="2" id="KW-1185">Reference proteome</keyword>
<sequence length="90" mass="10536">MRKEEQLDWLGMELPKKRGGARKGAGRKAWRGKTQVKRVPERYAEAIDELIAHLDQIRGKNRHKSELLARDLDDRLVRLTLTSKHHKQTD</sequence>
<dbReference type="AlphaFoldDB" id="A0A939DKK2"/>
<name>A0A939DKK2_9ALTE</name>
<dbReference type="RefSeq" id="WP_206572393.1">
    <property type="nucleotide sequence ID" value="NZ_JAFKCV010000002.1"/>
</dbReference>